<evidence type="ECO:0000256" key="3">
    <source>
        <dbReference type="PROSITE-ProRule" id="PRU00497"/>
    </source>
</evidence>
<dbReference type="InterPro" id="IPR000618">
    <property type="entry name" value="Insect_cuticle"/>
</dbReference>
<evidence type="ECO:0000256" key="1">
    <source>
        <dbReference type="ARBA" id="ARBA00022460"/>
    </source>
</evidence>
<dbReference type="AlphaFoldDB" id="A0A9P0SDD0"/>
<dbReference type="PROSITE" id="PS51257">
    <property type="entry name" value="PROKAR_LIPOPROTEIN"/>
    <property type="match status" value="1"/>
</dbReference>
<dbReference type="GO" id="GO:0005615">
    <property type="term" value="C:extracellular space"/>
    <property type="evidence" value="ECO:0007669"/>
    <property type="project" value="TreeGrafter"/>
</dbReference>
<evidence type="ECO:0000313" key="6">
    <source>
        <dbReference type="Proteomes" id="UP001152562"/>
    </source>
</evidence>
<protein>
    <recommendedName>
        <fullName evidence="7">Cuticle protein</fullName>
    </recommendedName>
</protein>
<keyword evidence="2 4" id="KW-0732">Signal</keyword>
<dbReference type="PROSITE" id="PS00233">
    <property type="entry name" value="CHIT_BIND_RR_1"/>
    <property type="match status" value="1"/>
</dbReference>
<dbReference type="PROSITE" id="PS51155">
    <property type="entry name" value="CHIT_BIND_RR_2"/>
    <property type="match status" value="1"/>
</dbReference>
<reference evidence="5" key="1">
    <citation type="submission" date="2022-05" db="EMBL/GenBank/DDBJ databases">
        <authorList>
            <person name="Okamura Y."/>
        </authorList>
    </citation>
    <scope>NUCLEOTIDE SEQUENCE</scope>
</reference>
<dbReference type="PANTHER" id="PTHR12236:SF95">
    <property type="entry name" value="CUTICULAR PROTEIN 76BD, ISOFORM C-RELATED"/>
    <property type="match status" value="1"/>
</dbReference>
<evidence type="ECO:0000256" key="2">
    <source>
        <dbReference type="ARBA" id="ARBA00022729"/>
    </source>
</evidence>
<evidence type="ECO:0000256" key="4">
    <source>
        <dbReference type="SAM" id="SignalP"/>
    </source>
</evidence>
<keyword evidence="6" id="KW-1185">Reference proteome</keyword>
<sequence>MYFKIAVISFLVAACQAGLITDGHSAVSSQSITRHDQPTHGAYAPIVAHAAPLIHAGPLVQHVAPVAHAAPIAFARDQVEEIAPAHYEFSYSVEDPQTGDHKSQHESREGDVVRGQYSLVQPDGAVRTVEYSADAHTGFNAVVHNSAPSAHAAAAQAQAAPLARAGSIVHAGPIVHASPIVHHAPILHAAPLVHGPVVHAPFLTHH</sequence>
<name>A0A9P0SDD0_PIEBR</name>
<evidence type="ECO:0000313" key="5">
    <source>
        <dbReference type="EMBL" id="CAH3820908.1"/>
    </source>
</evidence>
<dbReference type="GO" id="GO:0042302">
    <property type="term" value="F:structural constituent of cuticle"/>
    <property type="evidence" value="ECO:0007669"/>
    <property type="project" value="UniProtKB-UniRule"/>
</dbReference>
<comment type="caution">
    <text evidence="5">The sequence shown here is derived from an EMBL/GenBank/DDBJ whole genome shotgun (WGS) entry which is preliminary data.</text>
</comment>
<accession>A0A9P0SDD0</accession>
<feature type="signal peptide" evidence="4">
    <location>
        <begin position="1"/>
        <end position="17"/>
    </location>
</feature>
<evidence type="ECO:0008006" key="7">
    <source>
        <dbReference type="Google" id="ProtNLM"/>
    </source>
</evidence>
<dbReference type="OrthoDB" id="7789829at2759"/>
<gene>
    <name evidence="5" type="ORF">PIBRA_LOCUS48</name>
</gene>
<dbReference type="GO" id="GO:0031012">
    <property type="term" value="C:extracellular matrix"/>
    <property type="evidence" value="ECO:0007669"/>
    <property type="project" value="TreeGrafter"/>
</dbReference>
<dbReference type="Pfam" id="PF00379">
    <property type="entry name" value="Chitin_bind_4"/>
    <property type="match status" value="1"/>
</dbReference>
<organism evidence="5 6">
    <name type="scientific">Pieris brassicae</name>
    <name type="common">White butterfly</name>
    <name type="synonym">Large white butterfly</name>
    <dbReference type="NCBI Taxonomy" id="7116"/>
    <lineage>
        <taxon>Eukaryota</taxon>
        <taxon>Metazoa</taxon>
        <taxon>Ecdysozoa</taxon>
        <taxon>Arthropoda</taxon>
        <taxon>Hexapoda</taxon>
        <taxon>Insecta</taxon>
        <taxon>Pterygota</taxon>
        <taxon>Neoptera</taxon>
        <taxon>Endopterygota</taxon>
        <taxon>Lepidoptera</taxon>
        <taxon>Glossata</taxon>
        <taxon>Ditrysia</taxon>
        <taxon>Papilionoidea</taxon>
        <taxon>Pieridae</taxon>
        <taxon>Pierinae</taxon>
        <taxon>Pieris</taxon>
    </lineage>
</organism>
<feature type="chain" id="PRO_5040505194" description="Cuticle protein" evidence="4">
    <location>
        <begin position="18"/>
        <end position="206"/>
    </location>
</feature>
<dbReference type="PRINTS" id="PR00947">
    <property type="entry name" value="CUTICLE"/>
</dbReference>
<dbReference type="InterPro" id="IPR051217">
    <property type="entry name" value="Insect_Cuticle_Struc_Prot"/>
</dbReference>
<keyword evidence="1 3" id="KW-0193">Cuticle</keyword>
<dbReference type="InterPro" id="IPR031311">
    <property type="entry name" value="CHIT_BIND_RR_consensus"/>
</dbReference>
<proteinExistence type="predicted"/>
<dbReference type="Proteomes" id="UP001152562">
    <property type="component" value="Unassembled WGS sequence"/>
</dbReference>
<dbReference type="PANTHER" id="PTHR12236">
    <property type="entry name" value="STRUCTURAL CONTITUENT OF CUTICLE"/>
    <property type="match status" value="1"/>
</dbReference>
<dbReference type="EMBL" id="CALOZG010000001">
    <property type="protein sequence ID" value="CAH3820908.1"/>
    <property type="molecule type" value="Genomic_DNA"/>
</dbReference>